<dbReference type="AlphaFoldDB" id="A0A1D3L980"/>
<organism evidence="3 4">
    <name type="scientific">Plasmodium chabaudi adami</name>
    <dbReference type="NCBI Taxonomy" id="5826"/>
    <lineage>
        <taxon>Eukaryota</taxon>
        <taxon>Sar</taxon>
        <taxon>Alveolata</taxon>
        <taxon>Apicomplexa</taxon>
        <taxon>Aconoidasida</taxon>
        <taxon>Haemosporida</taxon>
        <taxon>Plasmodiidae</taxon>
        <taxon>Plasmodium</taxon>
        <taxon>Plasmodium (Vinckeia)</taxon>
    </lineage>
</organism>
<evidence type="ECO:0000256" key="1">
    <source>
        <dbReference type="SAM" id="MobiDB-lite"/>
    </source>
</evidence>
<feature type="compositionally biased region" description="Polar residues" evidence="1">
    <location>
        <begin position="1"/>
        <end position="46"/>
    </location>
</feature>
<keyword evidence="2" id="KW-0812">Transmembrane</keyword>
<proteinExistence type="predicted"/>
<evidence type="ECO:0000313" key="4">
    <source>
        <dbReference type="Proteomes" id="UP000195879"/>
    </source>
</evidence>
<keyword evidence="2" id="KW-0472">Membrane</keyword>
<feature type="transmembrane region" description="Helical" evidence="2">
    <location>
        <begin position="141"/>
        <end position="161"/>
    </location>
</feature>
<dbReference type="EMBL" id="FMIO01000301">
    <property type="protein sequence ID" value="SCL89805.1"/>
    <property type="molecule type" value="Genomic_DNA"/>
</dbReference>
<name>A0A1D3L980_PLACE</name>
<sequence length="170" mass="17918">PTTNIQTKTATSIPTTNIQTKTAASIPKTNIQTKPAGPSSTTNIQTKPAMANKPAAPTQGAKAKAKTKSTSTATPSTSTATPSTSTATPTPPKNKKGINWIKKVKRMKKKFIAGTLGLALFLGLCIVCPALFFVFLEAYRIYALGVSGGLALLAVMLYGLFLDRLFKSDQ</sequence>
<reference evidence="3 4" key="1">
    <citation type="submission" date="2016-08" db="EMBL/GenBank/DDBJ databases">
        <authorList>
            <consortium name="Pathogen Informatics"/>
        </authorList>
    </citation>
    <scope>NUCLEOTIDE SEQUENCE [LARGE SCALE GENOMIC DNA]</scope>
    <source>
        <strain evidence="3 4">DK</strain>
    </source>
</reference>
<evidence type="ECO:0000256" key="2">
    <source>
        <dbReference type="SAM" id="Phobius"/>
    </source>
</evidence>
<evidence type="ECO:0000313" key="3">
    <source>
        <dbReference type="EMBL" id="SCL89805.1"/>
    </source>
</evidence>
<feature type="non-terminal residue" evidence="3">
    <location>
        <position position="1"/>
    </location>
</feature>
<gene>
    <name evidence="3" type="ORF">PCHDK_000518900</name>
</gene>
<accession>A0A1D3L980</accession>
<dbReference type="Proteomes" id="UP000195879">
    <property type="component" value="Unassembled WGS sequence"/>
</dbReference>
<feature type="transmembrane region" description="Helical" evidence="2">
    <location>
        <begin position="111"/>
        <end position="135"/>
    </location>
</feature>
<protein>
    <submittedName>
        <fullName evidence="3">Uncharacterized protein</fullName>
    </submittedName>
</protein>
<keyword evidence="2" id="KW-1133">Transmembrane helix</keyword>
<feature type="region of interest" description="Disordered" evidence="1">
    <location>
        <begin position="1"/>
        <end position="96"/>
    </location>
</feature>
<feature type="compositionally biased region" description="Low complexity" evidence="1">
    <location>
        <begin position="53"/>
        <end position="88"/>
    </location>
</feature>